<reference evidence="4" key="2">
    <citation type="submission" date="2015-01" db="EMBL/GenBank/DDBJ databases">
        <title>Evolutionary Origins and Diversification of the Mycorrhizal Mutualists.</title>
        <authorList>
            <consortium name="DOE Joint Genome Institute"/>
            <consortium name="Mycorrhizal Genomics Consortium"/>
            <person name="Kohler A."/>
            <person name="Kuo A."/>
            <person name="Nagy L.G."/>
            <person name="Floudas D."/>
            <person name="Copeland A."/>
            <person name="Barry K.W."/>
            <person name="Cichocki N."/>
            <person name="Veneault-Fourrey C."/>
            <person name="LaButti K."/>
            <person name="Lindquist E.A."/>
            <person name="Lipzen A."/>
            <person name="Lundell T."/>
            <person name="Morin E."/>
            <person name="Murat C."/>
            <person name="Riley R."/>
            <person name="Ohm R."/>
            <person name="Sun H."/>
            <person name="Tunlid A."/>
            <person name="Henrissat B."/>
            <person name="Grigoriev I.V."/>
            <person name="Hibbett D.S."/>
            <person name="Martin F."/>
        </authorList>
    </citation>
    <scope>NUCLEOTIDE SEQUENCE [LARGE SCALE GENOMIC DNA]</scope>
    <source>
        <strain evidence="4">F 1598</strain>
    </source>
</reference>
<dbReference type="InParanoid" id="A0A0C3EW27"/>
<organism evidence="3 4">
    <name type="scientific">Piloderma croceum (strain F 1598)</name>
    <dbReference type="NCBI Taxonomy" id="765440"/>
    <lineage>
        <taxon>Eukaryota</taxon>
        <taxon>Fungi</taxon>
        <taxon>Dikarya</taxon>
        <taxon>Basidiomycota</taxon>
        <taxon>Agaricomycotina</taxon>
        <taxon>Agaricomycetes</taxon>
        <taxon>Agaricomycetidae</taxon>
        <taxon>Atheliales</taxon>
        <taxon>Atheliaceae</taxon>
        <taxon>Piloderma</taxon>
    </lineage>
</organism>
<dbReference type="Proteomes" id="UP000054166">
    <property type="component" value="Unassembled WGS sequence"/>
</dbReference>
<dbReference type="PANTHER" id="PTHR37957:SF1">
    <property type="entry name" value="PHYTASE-LIKE DOMAIN-CONTAINING PROTEIN"/>
    <property type="match status" value="1"/>
</dbReference>
<feature type="signal peptide" evidence="1">
    <location>
        <begin position="1"/>
        <end position="20"/>
    </location>
</feature>
<dbReference type="STRING" id="765440.A0A0C3EW27"/>
<dbReference type="InterPro" id="IPR027372">
    <property type="entry name" value="Phytase-like_dom"/>
</dbReference>
<keyword evidence="4" id="KW-1185">Reference proteome</keyword>
<reference evidence="3 4" key="1">
    <citation type="submission" date="2014-04" db="EMBL/GenBank/DDBJ databases">
        <authorList>
            <consortium name="DOE Joint Genome Institute"/>
            <person name="Kuo A."/>
            <person name="Tarkka M."/>
            <person name="Buscot F."/>
            <person name="Kohler A."/>
            <person name="Nagy L.G."/>
            <person name="Floudas D."/>
            <person name="Copeland A."/>
            <person name="Barry K.W."/>
            <person name="Cichocki N."/>
            <person name="Veneault-Fourrey C."/>
            <person name="LaButti K."/>
            <person name="Lindquist E.A."/>
            <person name="Lipzen A."/>
            <person name="Lundell T."/>
            <person name="Morin E."/>
            <person name="Murat C."/>
            <person name="Sun H."/>
            <person name="Tunlid A."/>
            <person name="Henrissat B."/>
            <person name="Grigoriev I.V."/>
            <person name="Hibbett D.S."/>
            <person name="Martin F."/>
            <person name="Nordberg H.P."/>
            <person name="Cantor M.N."/>
            <person name="Hua S.X."/>
        </authorList>
    </citation>
    <scope>NUCLEOTIDE SEQUENCE [LARGE SCALE GENOMIC DNA]</scope>
    <source>
        <strain evidence="3 4">F 1598</strain>
    </source>
</reference>
<feature type="chain" id="PRO_5002164034" description="Phytase-like domain-containing protein" evidence="1">
    <location>
        <begin position="21"/>
        <end position="501"/>
    </location>
</feature>
<sequence>MVGKLVILGALLSVVSGGYASPASPKPSNAEPDPAFAVSVTSNGVTYINKGIAAFGLIPSDFRDSIGDTMGGIGSAITLKRGTWKRSQDGTYSGTLLVQPDRGYNVISTIDYQARHHEIGFVLSPYYGAENLTFANAQKTLELKYLKTILHWDRNNVKTSGLDALGVRAAQRGFPQNPDADPQMPIANATYQHLSIDAEGLVENADGTIWVSDEYGPYIHHFTKDGHLIQTIQPPSALLPRTATGELNFTASTDPATGRIGNQGLEGLTTDASGKTLYALLQSATAQDGGLGSTTSRYTRLLAYDISNPHKRPELKGEWVIGLPLTKKGKTQAASEVHYVKENVFLTLARDGGGRGGSDNTSSYKQADLFDISRATDIHNTLFDDPANPIAVNGTLNSTITPAAYVPFVSIINDTQLGRFGLHNGDPDDQNLIDSKWESLALAPCEDPKYPNDYFLFTASDNDFLTTNGVFQGSPYNGGLNVDNQFLVFRLTLPGAEIPHV</sequence>
<dbReference type="OrthoDB" id="425936at2759"/>
<dbReference type="Pfam" id="PF13449">
    <property type="entry name" value="Phytase-like"/>
    <property type="match status" value="1"/>
</dbReference>
<dbReference type="SUPFAM" id="SSF63829">
    <property type="entry name" value="Calcium-dependent phosphotriesterase"/>
    <property type="match status" value="1"/>
</dbReference>
<feature type="domain" description="Phytase-like" evidence="2">
    <location>
        <begin position="155"/>
        <end position="381"/>
    </location>
</feature>
<dbReference type="HOGENOM" id="CLU_026803_0_0_1"/>
<evidence type="ECO:0000313" key="3">
    <source>
        <dbReference type="EMBL" id="KIM72189.1"/>
    </source>
</evidence>
<keyword evidence="1" id="KW-0732">Signal</keyword>
<evidence type="ECO:0000313" key="4">
    <source>
        <dbReference type="Proteomes" id="UP000054166"/>
    </source>
</evidence>
<name>A0A0C3EW27_PILCF</name>
<dbReference type="AlphaFoldDB" id="A0A0C3EW27"/>
<evidence type="ECO:0000259" key="2">
    <source>
        <dbReference type="Pfam" id="PF13449"/>
    </source>
</evidence>
<protein>
    <recommendedName>
        <fullName evidence="2">Phytase-like domain-containing protein</fullName>
    </recommendedName>
</protein>
<accession>A0A0C3EW27</accession>
<evidence type="ECO:0000256" key="1">
    <source>
        <dbReference type="SAM" id="SignalP"/>
    </source>
</evidence>
<dbReference type="EMBL" id="KN833154">
    <property type="protein sequence ID" value="KIM72189.1"/>
    <property type="molecule type" value="Genomic_DNA"/>
</dbReference>
<proteinExistence type="predicted"/>
<dbReference type="PANTHER" id="PTHR37957">
    <property type="entry name" value="BLR7070 PROTEIN"/>
    <property type="match status" value="1"/>
</dbReference>
<gene>
    <name evidence="3" type="ORF">PILCRDRAFT_829941</name>
</gene>